<dbReference type="EMBL" id="RWJN01000250">
    <property type="protein sequence ID" value="TCD64196.1"/>
    <property type="molecule type" value="Genomic_DNA"/>
</dbReference>
<evidence type="ECO:0000313" key="1">
    <source>
        <dbReference type="EMBL" id="TCD64196.1"/>
    </source>
</evidence>
<name>A0A4R0RBD8_9APHY</name>
<gene>
    <name evidence="1" type="ORF">EIP91_004429</name>
</gene>
<reference evidence="1 2" key="1">
    <citation type="submission" date="2018-11" db="EMBL/GenBank/DDBJ databases">
        <title>Genome assembly of Steccherinum ochraceum LE-BIN_3174, the white-rot fungus of the Steccherinaceae family (The Residual Polyporoid clade, Polyporales, Basidiomycota).</title>
        <authorList>
            <person name="Fedorova T.V."/>
            <person name="Glazunova O.A."/>
            <person name="Landesman E.O."/>
            <person name="Moiseenko K.V."/>
            <person name="Psurtseva N.V."/>
            <person name="Savinova O.S."/>
            <person name="Shakhova N.V."/>
            <person name="Tyazhelova T.V."/>
            <person name="Vasina D.V."/>
        </authorList>
    </citation>
    <scope>NUCLEOTIDE SEQUENCE [LARGE SCALE GENOMIC DNA]</scope>
    <source>
        <strain evidence="1 2">LE-BIN_3174</strain>
    </source>
</reference>
<organism evidence="1 2">
    <name type="scientific">Steccherinum ochraceum</name>
    <dbReference type="NCBI Taxonomy" id="92696"/>
    <lineage>
        <taxon>Eukaryota</taxon>
        <taxon>Fungi</taxon>
        <taxon>Dikarya</taxon>
        <taxon>Basidiomycota</taxon>
        <taxon>Agaricomycotina</taxon>
        <taxon>Agaricomycetes</taxon>
        <taxon>Polyporales</taxon>
        <taxon>Steccherinaceae</taxon>
        <taxon>Steccherinum</taxon>
    </lineage>
</organism>
<accession>A0A4R0RBD8</accession>
<keyword evidence="2" id="KW-1185">Reference proteome</keyword>
<sequence>MDGLRDKTAFLSGMARARAVKGANVTPPMAGNQGAMQWELEARRRIAEGQTAFFKGAAHAGAAMAPVLEQAGAAMAPVLEQAGATMAPVMESAAKKAAEVGTAGQIMAGHTAEHLEEWRRITANKVAVVGATVGPMVTPAAGKMVEQLGRTAEQLEELRRTPAGQAMIIGGAALAGAAVAPVVAPAVLGLVGLGSQGPVAGGIVAGAQSVAMGGAMPVIGHVIAGGIAGGAAYWAASGPIAKPETVEESK</sequence>
<protein>
    <submittedName>
        <fullName evidence="1">Uncharacterized protein</fullName>
    </submittedName>
</protein>
<proteinExistence type="predicted"/>
<dbReference type="Proteomes" id="UP000292702">
    <property type="component" value="Unassembled WGS sequence"/>
</dbReference>
<dbReference type="AlphaFoldDB" id="A0A4R0RBD8"/>
<evidence type="ECO:0000313" key="2">
    <source>
        <dbReference type="Proteomes" id="UP000292702"/>
    </source>
</evidence>
<comment type="caution">
    <text evidence="1">The sequence shown here is derived from an EMBL/GenBank/DDBJ whole genome shotgun (WGS) entry which is preliminary data.</text>
</comment>